<evidence type="ECO:0000313" key="2">
    <source>
        <dbReference type="EMBL" id="AFZ69909.1"/>
    </source>
</evidence>
<dbReference type="PANTHER" id="PTHR43135">
    <property type="entry name" value="ALPHA-D-RIBOSE 1-METHYLPHOSPHONATE 5-TRIPHOSPHATE DIPHOSPHATASE"/>
    <property type="match status" value="1"/>
</dbReference>
<sequence length="420" mass="45599">MGKIALTNCLVFDSTGKPPYKGNILINNGIIEDIGKANEVKFPDDYDVIDLNGKFVMPGLIDAHMHLTGSRSGKIEEDLITPIGVFFARAIKDLESLLNAGFTTIVDAGSILAIQLKEAVNEKTIVGPRIVGAGPVLSQTFGHGDTHYFPVEYVDYRTSKKLTPFMSLICDGEDECRKAARYAFREGADFIKVMASGGVLSQKDRPEYRQFTLNELKAIVDEANAVNKWVHAHAEGKIGIINSAKAGIKVIAHGDMMDEEAANEVLKAGSIVVPTFAIDYALLDKGSEMGVPEWAMKKIKELYEIHIDNARLAYKMGIKLATGTDFSGGLGKHGDNAIEVKLFVDKIGMKNDEALISATKISSIAAGMEKSIGTLEKGKIADIIAINGNPLDDINVITNKDNILLVIKEGEIYKNKLKIS</sequence>
<dbReference type="InterPro" id="IPR051781">
    <property type="entry name" value="Metallo-dep_Hydrolase"/>
</dbReference>
<dbReference type="InterPro" id="IPR032466">
    <property type="entry name" value="Metal_Hydrolase"/>
</dbReference>
<dbReference type="Pfam" id="PF01979">
    <property type="entry name" value="Amidohydro_1"/>
    <property type="match status" value="1"/>
</dbReference>
<dbReference type="EMBL" id="CP003378">
    <property type="protein sequence ID" value="AFZ69909.1"/>
    <property type="molecule type" value="Genomic_DNA"/>
</dbReference>
<name>L0A908_CALLD</name>
<dbReference type="SUPFAM" id="SSF51338">
    <property type="entry name" value="Composite domain of metallo-dependent hydrolases"/>
    <property type="match status" value="1"/>
</dbReference>
<dbReference type="FunCoup" id="L0A908">
    <property type="interactions" value="5"/>
</dbReference>
<reference evidence="3" key="1">
    <citation type="submission" date="2012-03" db="EMBL/GenBank/DDBJ databases">
        <title>Complete genome of Caldisphaera lagunensis DSM 15908.</title>
        <authorList>
            <person name="Lucas S."/>
            <person name="Copeland A."/>
            <person name="Lapidus A."/>
            <person name="Glavina del Rio T."/>
            <person name="Dalin E."/>
            <person name="Tice H."/>
            <person name="Bruce D."/>
            <person name="Goodwin L."/>
            <person name="Pitluck S."/>
            <person name="Peters L."/>
            <person name="Mikhailova N."/>
            <person name="Teshima H."/>
            <person name="Kyrpides N."/>
            <person name="Mavromatis K."/>
            <person name="Ivanova N."/>
            <person name="Brettin T."/>
            <person name="Detter J.C."/>
            <person name="Han C."/>
            <person name="Larimer F."/>
            <person name="Land M."/>
            <person name="Hauser L."/>
            <person name="Markowitz V."/>
            <person name="Cheng J.-F."/>
            <person name="Hugenholtz P."/>
            <person name="Woyke T."/>
            <person name="Wu D."/>
            <person name="Spring S."/>
            <person name="Schroeder M."/>
            <person name="Brambilla E."/>
            <person name="Klenk H.-P."/>
            <person name="Eisen J.A."/>
        </authorList>
    </citation>
    <scope>NUCLEOTIDE SEQUENCE [LARGE SCALE GENOMIC DNA]</scope>
    <source>
        <strain evidence="3">DSM 15908 / JCM 11604 / IC-154</strain>
    </source>
</reference>
<dbReference type="eggNOG" id="arCOG00696">
    <property type="taxonomic scope" value="Archaea"/>
</dbReference>
<dbReference type="KEGG" id="clg:Calag_0121"/>
<dbReference type="InterPro" id="IPR057744">
    <property type="entry name" value="OTAase-like"/>
</dbReference>
<accession>L0A908</accession>
<dbReference type="RefSeq" id="WP_015231807.1">
    <property type="nucleotide sequence ID" value="NC_019791.1"/>
</dbReference>
<dbReference type="SUPFAM" id="SSF51556">
    <property type="entry name" value="Metallo-dependent hydrolases"/>
    <property type="match status" value="1"/>
</dbReference>
<protein>
    <submittedName>
        <fullName evidence="2">Amidohydrolase, imidazolonepropionase</fullName>
    </submittedName>
</protein>
<evidence type="ECO:0000313" key="3">
    <source>
        <dbReference type="Proteomes" id="UP000010469"/>
    </source>
</evidence>
<keyword evidence="2" id="KW-0378">Hydrolase</keyword>
<dbReference type="Gene3D" id="3.20.20.140">
    <property type="entry name" value="Metal-dependent hydrolases"/>
    <property type="match status" value="1"/>
</dbReference>
<dbReference type="Gene3D" id="2.30.40.10">
    <property type="entry name" value="Urease, subunit C, domain 1"/>
    <property type="match status" value="1"/>
</dbReference>
<dbReference type="HOGENOM" id="CLU_023620_2_2_2"/>
<evidence type="ECO:0000259" key="1">
    <source>
        <dbReference type="Pfam" id="PF01979"/>
    </source>
</evidence>
<gene>
    <name evidence="2" type="ordered locus">Calag_0121</name>
</gene>
<dbReference type="AlphaFoldDB" id="L0A908"/>
<dbReference type="InterPro" id="IPR006680">
    <property type="entry name" value="Amidohydro-rel"/>
</dbReference>
<organism evidence="2 3">
    <name type="scientific">Caldisphaera lagunensis (strain DSM 15908 / JCM 11604 / ANMR 0165 / IC-154)</name>
    <dbReference type="NCBI Taxonomy" id="1056495"/>
    <lineage>
        <taxon>Archaea</taxon>
        <taxon>Thermoproteota</taxon>
        <taxon>Thermoprotei</taxon>
        <taxon>Acidilobales</taxon>
        <taxon>Caldisphaeraceae</taxon>
        <taxon>Caldisphaera</taxon>
    </lineage>
</organism>
<dbReference type="CDD" id="cd01299">
    <property type="entry name" value="Met_dep_hydrolase_A"/>
    <property type="match status" value="1"/>
</dbReference>
<dbReference type="GO" id="GO:0016810">
    <property type="term" value="F:hydrolase activity, acting on carbon-nitrogen (but not peptide) bonds"/>
    <property type="evidence" value="ECO:0007669"/>
    <property type="project" value="InterPro"/>
</dbReference>
<dbReference type="Proteomes" id="UP000010469">
    <property type="component" value="Chromosome"/>
</dbReference>
<dbReference type="GeneID" id="14211381"/>
<dbReference type="InParanoid" id="L0A908"/>
<keyword evidence="3" id="KW-1185">Reference proteome</keyword>
<dbReference type="STRING" id="1056495.Calag_0121"/>
<proteinExistence type="predicted"/>
<dbReference type="PANTHER" id="PTHR43135:SF3">
    <property type="entry name" value="ALPHA-D-RIBOSE 1-METHYLPHOSPHONATE 5-TRIPHOSPHATE DIPHOSPHATASE"/>
    <property type="match status" value="1"/>
</dbReference>
<dbReference type="OrthoDB" id="24954at2157"/>
<dbReference type="InterPro" id="IPR011059">
    <property type="entry name" value="Metal-dep_hydrolase_composite"/>
</dbReference>
<feature type="domain" description="Amidohydrolase-related" evidence="1">
    <location>
        <begin position="55"/>
        <end position="412"/>
    </location>
</feature>